<dbReference type="Gene3D" id="3.80.10.10">
    <property type="entry name" value="Ribonuclease Inhibitor"/>
    <property type="match status" value="2"/>
</dbReference>
<dbReference type="InterPro" id="IPR038081">
    <property type="entry name" value="CalX-like_sf"/>
</dbReference>
<evidence type="ECO:0000259" key="6">
    <source>
        <dbReference type="Pfam" id="PF03160"/>
    </source>
</evidence>
<organism evidence="7">
    <name type="scientific">Noctiluca scintillans</name>
    <name type="common">Sea sparkle</name>
    <name type="synonym">Red tide dinoflagellate</name>
    <dbReference type="NCBI Taxonomy" id="2966"/>
    <lineage>
        <taxon>Eukaryota</taxon>
        <taxon>Sar</taxon>
        <taxon>Alveolata</taxon>
        <taxon>Dinophyceae</taxon>
        <taxon>Noctilucales</taxon>
        <taxon>Noctilucaceae</taxon>
        <taxon>Noctiluca</taxon>
    </lineage>
</organism>
<evidence type="ECO:0000256" key="1">
    <source>
        <dbReference type="ARBA" id="ARBA00022614"/>
    </source>
</evidence>
<dbReference type="EMBL" id="HBFQ01044217">
    <property type="protein sequence ID" value="CAD8856958.1"/>
    <property type="molecule type" value="Transcribed_RNA"/>
</dbReference>
<accession>A0A7S1AKJ1</accession>
<evidence type="ECO:0000256" key="3">
    <source>
        <dbReference type="ARBA" id="ARBA00022737"/>
    </source>
</evidence>
<dbReference type="InterPro" id="IPR003644">
    <property type="entry name" value="Calx_beta"/>
</dbReference>
<dbReference type="SUPFAM" id="SSF52058">
    <property type="entry name" value="L domain-like"/>
    <property type="match status" value="1"/>
</dbReference>
<reference evidence="7" key="1">
    <citation type="submission" date="2021-01" db="EMBL/GenBank/DDBJ databases">
        <authorList>
            <person name="Corre E."/>
            <person name="Pelletier E."/>
            <person name="Niang G."/>
            <person name="Scheremetjew M."/>
            <person name="Finn R."/>
            <person name="Kale V."/>
            <person name="Holt S."/>
            <person name="Cochrane G."/>
            <person name="Meng A."/>
            <person name="Brown T."/>
            <person name="Cohen L."/>
        </authorList>
    </citation>
    <scope>NUCLEOTIDE SEQUENCE</scope>
</reference>
<dbReference type="Pfam" id="PF03160">
    <property type="entry name" value="Calx-beta"/>
    <property type="match status" value="1"/>
</dbReference>
<dbReference type="PANTHER" id="PTHR15454">
    <property type="entry name" value="NISCHARIN RELATED"/>
    <property type="match status" value="1"/>
</dbReference>
<name>A0A7S1AKJ1_NOCSC</name>
<evidence type="ECO:0000256" key="2">
    <source>
        <dbReference type="ARBA" id="ARBA00022729"/>
    </source>
</evidence>
<protein>
    <recommendedName>
        <fullName evidence="6">Calx-beta domain-containing protein</fullName>
    </recommendedName>
</protein>
<evidence type="ECO:0000256" key="5">
    <source>
        <dbReference type="SAM" id="MobiDB-lite"/>
    </source>
</evidence>
<dbReference type="PROSITE" id="PS51450">
    <property type="entry name" value="LRR"/>
    <property type="match status" value="1"/>
</dbReference>
<dbReference type="InterPro" id="IPR032675">
    <property type="entry name" value="LRR_dom_sf"/>
</dbReference>
<keyword evidence="3" id="KW-0677">Repeat</keyword>
<keyword evidence="2" id="KW-0732">Signal</keyword>
<gene>
    <name evidence="7" type="ORF">NSCI0253_LOCUS31310</name>
</gene>
<dbReference type="GO" id="GO:0007154">
    <property type="term" value="P:cell communication"/>
    <property type="evidence" value="ECO:0007669"/>
    <property type="project" value="InterPro"/>
</dbReference>
<keyword evidence="4" id="KW-0106">Calcium</keyword>
<dbReference type="GO" id="GO:0005737">
    <property type="term" value="C:cytoplasm"/>
    <property type="evidence" value="ECO:0007669"/>
    <property type="project" value="TreeGrafter"/>
</dbReference>
<feature type="domain" description="Calx-beta" evidence="6">
    <location>
        <begin position="1076"/>
        <end position="1188"/>
    </location>
</feature>
<dbReference type="InterPro" id="IPR003591">
    <property type="entry name" value="Leu-rich_rpt_typical-subtyp"/>
</dbReference>
<evidence type="ECO:0000256" key="4">
    <source>
        <dbReference type="ARBA" id="ARBA00022837"/>
    </source>
</evidence>
<sequence>MAHGEEHEEERIVTELDADVLRKCLGSNWDDKKHKHITQFRGDCRDDVFHFKLKSLDSFVDLPKIRLDRLETFDVSYNELVSIDCLHGRKFRSLRTLKARRNNISSLVLNVPSLKELDLGHNNLSAMPPLSGVPDLEVLILSHNHMIGQWKVLDNVKRTLKKLDLSDNLFQFIPSRLVEQLEVLQSLGSLRNLRVKDNPFTRLLPEYQSYVLQAVPQLEKFDDIPNIKEAKETAEFFALRPLTDMDEENTRRNDAVHAHLTAKTWSARDHDHEMPSFANDLMRPINEALEDRSQVRTSVAELVRQSAKVADATSDKMDMLFKDMVGKTRDDEIEAAIQAFLSSFVVLVGRMDDQKAQREMLLRSLAKLGVVHSSGFGERCINQLGWLMKRSREHEKEILAILEEIVVRPIAVRANCDELVLPAIQALAKLETIEQVDMANTLAPIAQWLARQYCGTGASRSPDIVILLAQVTSSKDLAIKAVSFDDHIIQKESLSHHVMNALDNKQLWQNEGLRDHHLRIVKHTCCLSLKNCGIYVEKRLHLDLLKHCHAIFGELGKDHEVQKMKPAEIQTCAALLDCLRALMESSQDVMQDLVKTTSRNEKKPSIVDYLLVAPKAKPSGDPVLLASSLKGLRLILDKYSRENVTERASVMATIIQSLEHMTSMLEYLDPGSGKYQMLWKEAELHISDKIDGAKTRLEHMSAPKFVGLTNRLVHKVFIAIIALIRWFSMEQHSDKSCQDVSGHMNSNNRERLLFQLLEVPSEHVRTAVMNCLEKIDLAELNTDEVGCLVTMLTNAKDISSEESLLKRIIEQLTKLANPDPQHKTNRASQALREHHGESSVKAVTSVLLQNERRETYGNVEEEGEKTELSVACVKFLQAASVDYLRQYMRKQEITHAVTDVLKYEDKLHRPTNPGIMVERTWTGRSIEMLMGCLSGNDKLASHKKVAFRIVQRMADVLEGRVDDRPTAVYKTEQEFAKEEFLMWDVSETKFRLKGYSDPDAEDRVLQHDLFNRFNGLDRLVTYLQSIMDAEQRERARMHCSVEIQGADAFMKETLAEAQRKCTKRQTEVDDNNPALVTLEFKEKVVFAEEVDGDLRAELVVVRGRNTAPMVQVRYETLDGTAVVNRDYEKAVDILRFNREETEKRIVIGIRHSGDEDLFFQVALLSPEAENCRVYMRPDDSQAIVKISEERERENFAGDQSAGDEEAEREDNDLDRELLLLTFNDVSGPPIVPEKPDLQGIATVNQDYVVNDEFFEDESAGLVNISLIVAAMLRCCFALVKVPAAESLRTRALQGLQDKLIVTNILTLVRRCKPFDSYVAAKFLRLMCVVLEVPASSTEVNLENLLIYDVVASYYKSLCQTAVNAMKDPNLAHRGRVLVSEIARLACTIARAVPCCRLETVDPYFGQVFVELCIQRLVPVTVVKTIMQMVFLNSDAGDSQFMNKRSKDMYTNNAAWELSRNVLSHILDMCPAMKYQVFESFSTTMVTGSTIVRQSFLSSLLASVIQGSSKKRVQEHLNKTFWGFEEEGERSVEKALNMVKAEIFIDGQPVDHYLHPDHYLAILVSNKKCYVMAISQGTDDAVVMSKEFNDMSRLVKGYLGQVLYIGWIESGHRESFMTVVCHKESDRNELLGTLHALSTPEGGTFSHRVPLQPDTVFKEAVDGMVTEGIVLSVFAESLAGKSRQSMFLLSEGQLYEFDVFWKNWAPPYGEKEADSDGEHHSGDEAMIAAAGRSALQEKKGTKNHARPALSTKYEEFFDEHTKMDQFVEAALNQVVSTRAMVRGEDKINRQRVAHPTEDLMKTLWHKPLAALKLIAFHPDVRPRVQMEFGEESVIIQFFDDDGREAWRRALMSQISRTDSKNNWIRHFSQSPPTS</sequence>
<dbReference type="SMART" id="SM00369">
    <property type="entry name" value="LRR_TYP"/>
    <property type="match status" value="4"/>
</dbReference>
<proteinExistence type="predicted"/>
<dbReference type="GO" id="GO:0016020">
    <property type="term" value="C:membrane"/>
    <property type="evidence" value="ECO:0007669"/>
    <property type="project" value="InterPro"/>
</dbReference>
<dbReference type="InterPro" id="IPR001611">
    <property type="entry name" value="Leu-rich_rpt"/>
</dbReference>
<keyword evidence="1" id="KW-0433">Leucine-rich repeat</keyword>
<evidence type="ECO:0000313" key="7">
    <source>
        <dbReference type="EMBL" id="CAD8856958.1"/>
    </source>
</evidence>
<feature type="region of interest" description="Disordered" evidence="5">
    <location>
        <begin position="818"/>
        <end position="839"/>
    </location>
</feature>
<dbReference type="SUPFAM" id="SSF141072">
    <property type="entry name" value="CalX-like"/>
    <property type="match status" value="1"/>
</dbReference>
<dbReference type="Gene3D" id="2.60.40.2030">
    <property type="match status" value="1"/>
</dbReference>